<reference evidence="3 4" key="1">
    <citation type="submission" date="2020-07" db="EMBL/GenBank/DDBJ databases">
        <title>Sequencing the genomes of 1000 actinobacteria strains.</title>
        <authorList>
            <person name="Klenk H.-P."/>
        </authorList>
    </citation>
    <scope>NUCLEOTIDE SEQUENCE [LARGE SCALE GENOMIC DNA]</scope>
    <source>
        <strain evidence="3 4">DSM 23141</strain>
    </source>
</reference>
<accession>A0A852YBY3</accession>
<dbReference type="EMBL" id="JACBZY010000001">
    <property type="protein sequence ID" value="NYG98794.1"/>
    <property type="molecule type" value="Genomic_DNA"/>
</dbReference>
<comment type="similarity">
    <text evidence="1">Belongs to the short-chain dehydrogenases/reductases (SDR) family.</text>
</comment>
<dbReference type="InterPro" id="IPR051122">
    <property type="entry name" value="SDR_DHRS6-like"/>
</dbReference>
<dbReference type="InterPro" id="IPR036291">
    <property type="entry name" value="NAD(P)-bd_dom_sf"/>
</dbReference>
<dbReference type="InterPro" id="IPR002347">
    <property type="entry name" value="SDR_fam"/>
</dbReference>
<evidence type="ECO:0000313" key="4">
    <source>
        <dbReference type="Proteomes" id="UP000553888"/>
    </source>
</evidence>
<keyword evidence="2" id="KW-0560">Oxidoreductase</keyword>
<evidence type="ECO:0000256" key="2">
    <source>
        <dbReference type="ARBA" id="ARBA00023002"/>
    </source>
</evidence>
<dbReference type="PANTHER" id="PTHR43477:SF1">
    <property type="entry name" value="DIHYDROANTICAPSIN 7-DEHYDROGENASE"/>
    <property type="match status" value="1"/>
</dbReference>
<dbReference type="AlphaFoldDB" id="A0A852YBY3"/>
<organism evidence="3 4">
    <name type="scientific">Schumannella luteola</name>
    <dbReference type="NCBI Taxonomy" id="472059"/>
    <lineage>
        <taxon>Bacteria</taxon>
        <taxon>Bacillati</taxon>
        <taxon>Actinomycetota</taxon>
        <taxon>Actinomycetes</taxon>
        <taxon>Micrococcales</taxon>
        <taxon>Microbacteriaceae</taxon>
        <taxon>Schumannella</taxon>
    </lineage>
</organism>
<dbReference type="NCBIfam" id="NF005754">
    <property type="entry name" value="PRK07578.1"/>
    <property type="match status" value="1"/>
</dbReference>
<dbReference type="SUPFAM" id="SSF51735">
    <property type="entry name" value="NAD(P)-binding Rossmann-fold domains"/>
    <property type="match status" value="1"/>
</dbReference>
<dbReference type="Pfam" id="PF13561">
    <property type="entry name" value="adh_short_C2"/>
    <property type="match status" value="1"/>
</dbReference>
<name>A0A852YBY3_9MICO</name>
<comment type="caution">
    <text evidence="3">The sequence shown here is derived from an EMBL/GenBank/DDBJ whole genome shotgun (WGS) entry which is preliminary data.</text>
</comment>
<dbReference type="CDD" id="cd11731">
    <property type="entry name" value="Lin1944_like_SDR_c"/>
    <property type="match status" value="1"/>
</dbReference>
<dbReference type="RefSeq" id="WP_179566591.1">
    <property type="nucleotide sequence ID" value="NZ_JACBZY010000001.1"/>
</dbReference>
<sequence length="196" mass="19789">MKIAVLGASGHIGSSVVDALRDRHEVVAVTRSSAPGLDATDAAAVTAFFESIGELDAVVAAFGSVAFKPLAELTADDYRDALANKALAQISVAQEAVRALRDGGSITLTSGILAREAIATGAAASAANGAIESYVIGAAAELPRGIRINAVSPTVLLEATGYHSAFPGFKPVPAADVALAYVKSIEGVQTGRIFAV</sequence>
<keyword evidence="4" id="KW-1185">Reference proteome</keyword>
<dbReference type="Proteomes" id="UP000553888">
    <property type="component" value="Unassembled WGS sequence"/>
</dbReference>
<gene>
    <name evidence="3" type="ORF">BJ979_001420</name>
</gene>
<dbReference type="Gene3D" id="3.40.50.720">
    <property type="entry name" value="NAD(P)-binding Rossmann-like Domain"/>
    <property type="match status" value="1"/>
</dbReference>
<proteinExistence type="inferred from homology"/>
<protein>
    <submittedName>
        <fullName evidence="3">NAD(P)-dependent dehydrogenase (Short-subunit alcohol dehydrogenase family)</fullName>
    </submittedName>
</protein>
<dbReference type="PRINTS" id="PR00081">
    <property type="entry name" value="GDHRDH"/>
</dbReference>
<dbReference type="PANTHER" id="PTHR43477">
    <property type="entry name" value="DIHYDROANTICAPSIN 7-DEHYDROGENASE"/>
    <property type="match status" value="1"/>
</dbReference>
<evidence type="ECO:0000313" key="3">
    <source>
        <dbReference type="EMBL" id="NYG98794.1"/>
    </source>
</evidence>
<evidence type="ECO:0000256" key="1">
    <source>
        <dbReference type="ARBA" id="ARBA00006484"/>
    </source>
</evidence>
<dbReference type="GO" id="GO:0016491">
    <property type="term" value="F:oxidoreductase activity"/>
    <property type="evidence" value="ECO:0007669"/>
    <property type="project" value="UniProtKB-KW"/>
</dbReference>